<evidence type="ECO:0000256" key="15">
    <source>
        <dbReference type="PROSITE-ProRule" id="PRU00560"/>
    </source>
</evidence>
<dbReference type="PANTHER" id="PTHR11070">
    <property type="entry name" value="UVRD / RECB / PCRA DNA HELICASE FAMILY MEMBER"/>
    <property type="match status" value="1"/>
</dbReference>
<dbReference type="Gene3D" id="3.90.320.10">
    <property type="match status" value="1"/>
</dbReference>
<dbReference type="Pfam" id="PF00580">
    <property type="entry name" value="UvrD-helicase"/>
    <property type="match status" value="1"/>
</dbReference>
<protein>
    <recommendedName>
        <fullName evidence="13">DNA 3'-5' helicase</fullName>
        <ecNumber evidence="13">5.6.2.4</ecNumber>
    </recommendedName>
</protein>
<evidence type="ECO:0000256" key="4">
    <source>
        <dbReference type="ARBA" id="ARBA00022763"/>
    </source>
</evidence>
<name>A0ABU1SZW1_9ACTO</name>
<dbReference type="SUPFAM" id="SSF52540">
    <property type="entry name" value="P-loop containing nucleoside triphosphate hydrolases"/>
    <property type="match status" value="1"/>
</dbReference>
<evidence type="ECO:0000256" key="2">
    <source>
        <dbReference type="ARBA" id="ARBA00022722"/>
    </source>
</evidence>
<feature type="binding site" evidence="15">
    <location>
        <begin position="5"/>
        <end position="12"/>
    </location>
    <ligand>
        <name>ATP</name>
        <dbReference type="ChEBI" id="CHEBI:30616"/>
    </ligand>
</feature>
<accession>A0ABU1SZW1</accession>
<reference evidence="18 19" key="1">
    <citation type="submission" date="2023-07" db="EMBL/GenBank/DDBJ databases">
        <title>Sequencing the genomes of 1000 actinobacteria strains.</title>
        <authorList>
            <person name="Klenk H.-P."/>
        </authorList>
    </citation>
    <scope>NUCLEOTIDE SEQUENCE [LARGE SCALE GENOMIC DNA]</scope>
    <source>
        <strain evidence="18 19">DSM 15539</strain>
    </source>
</reference>
<organism evidence="18 19">
    <name type="scientific">Arcanobacterium hippocoleae</name>
    <dbReference type="NCBI Taxonomy" id="149017"/>
    <lineage>
        <taxon>Bacteria</taxon>
        <taxon>Bacillati</taxon>
        <taxon>Actinomycetota</taxon>
        <taxon>Actinomycetes</taxon>
        <taxon>Actinomycetales</taxon>
        <taxon>Actinomycetaceae</taxon>
        <taxon>Arcanobacterium</taxon>
    </lineage>
</organism>
<comment type="caution">
    <text evidence="18">The sequence shown here is derived from an EMBL/GenBank/DDBJ whole genome shotgun (WGS) entry which is preliminary data.</text>
</comment>
<keyword evidence="10" id="KW-0234">DNA repair</keyword>
<comment type="catalytic activity">
    <reaction evidence="12">
        <text>Couples ATP hydrolysis with the unwinding of duplex DNA by translocating in the 3'-5' direction.</text>
        <dbReference type="EC" id="5.6.2.4"/>
    </reaction>
</comment>
<dbReference type="InterPro" id="IPR014017">
    <property type="entry name" value="DNA_helicase_UvrD-like_C"/>
</dbReference>
<dbReference type="InterPro" id="IPR038726">
    <property type="entry name" value="PDDEXK_AddAB-type"/>
</dbReference>
<evidence type="ECO:0000256" key="11">
    <source>
        <dbReference type="ARBA" id="ARBA00023235"/>
    </source>
</evidence>
<feature type="domain" description="UvrD-like helicase C-terminal" evidence="17">
    <location>
        <begin position="311"/>
        <end position="589"/>
    </location>
</feature>
<evidence type="ECO:0000256" key="8">
    <source>
        <dbReference type="ARBA" id="ARBA00022840"/>
    </source>
</evidence>
<dbReference type="EMBL" id="JAVDUJ010000001">
    <property type="protein sequence ID" value="MDR6938657.1"/>
    <property type="molecule type" value="Genomic_DNA"/>
</dbReference>
<dbReference type="InterPro" id="IPR000212">
    <property type="entry name" value="DNA_helicase_UvrD/REP"/>
</dbReference>
<evidence type="ECO:0000256" key="12">
    <source>
        <dbReference type="ARBA" id="ARBA00034617"/>
    </source>
</evidence>
<dbReference type="PROSITE" id="PS51217">
    <property type="entry name" value="UVRD_HELICASE_CTER"/>
    <property type="match status" value="1"/>
</dbReference>
<dbReference type="GO" id="GO:0004386">
    <property type="term" value="F:helicase activity"/>
    <property type="evidence" value="ECO:0007669"/>
    <property type="project" value="UniProtKB-KW"/>
</dbReference>
<dbReference type="Gene3D" id="1.10.486.10">
    <property type="entry name" value="PCRA, domain 4"/>
    <property type="match status" value="1"/>
</dbReference>
<dbReference type="Pfam" id="PF12705">
    <property type="entry name" value="PDDEXK_1"/>
    <property type="match status" value="1"/>
</dbReference>
<keyword evidence="7" id="KW-0269">Exonuclease</keyword>
<comment type="catalytic activity">
    <reaction evidence="14">
        <text>ATP + H2O = ADP + phosphate + H(+)</text>
        <dbReference type="Rhea" id="RHEA:13065"/>
        <dbReference type="ChEBI" id="CHEBI:15377"/>
        <dbReference type="ChEBI" id="CHEBI:15378"/>
        <dbReference type="ChEBI" id="CHEBI:30616"/>
        <dbReference type="ChEBI" id="CHEBI:43474"/>
        <dbReference type="ChEBI" id="CHEBI:456216"/>
        <dbReference type="EC" id="5.6.2.4"/>
    </reaction>
</comment>
<dbReference type="InterPro" id="IPR014016">
    <property type="entry name" value="UvrD-like_ATP-bd"/>
</dbReference>
<dbReference type="PROSITE" id="PS51198">
    <property type="entry name" value="UVRD_HELICASE_ATP_BIND"/>
    <property type="match status" value="1"/>
</dbReference>
<keyword evidence="2" id="KW-0540">Nuclease</keyword>
<keyword evidence="8 15" id="KW-0067">ATP-binding</keyword>
<evidence type="ECO:0000256" key="10">
    <source>
        <dbReference type="ARBA" id="ARBA00023204"/>
    </source>
</evidence>
<keyword evidence="11" id="KW-0413">Isomerase</keyword>
<keyword evidence="19" id="KW-1185">Reference proteome</keyword>
<keyword evidence="3 15" id="KW-0547">Nucleotide-binding</keyword>
<keyword evidence="5 15" id="KW-0378">Hydrolase</keyword>
<comment type="similarity">
    <text evidence="1">Belongs to the helicase family. UvrD subfamily.</text>
</comment>
<evidence type="ECO:0000313" key="19">
    <source>
        <dbReference type="Proteomes" id="UP001266099"/>
    </source>
</evidence>
<evidence type="ECO:0000313" key="18">
    <source>
        <dbReference type="EMBL" id="MDR6938657.1"/>
    </source>
</evidence>
<sequence length="1068" mass="118769">MSVFGAPGSGKSYTVRALVTDSLTVDPQSKIVVLTTNRRSASELRNQLSLDLGGLPQNVEVRSLAAFAYAIVARFAQFSNRRSPELITGPDQDAILKEAFDIAFSGLPSKLDLSRSGIPNISAEIASLPAFRADFRDFITRAAELQLTSSELSSLAEKHEIPIWELGAQLLDTYENMLASAAGVTHAHPDRVDHARLISLATRDLQIWRNEIRKDGRNIIAKQMPHWNLVIVDDVQNAPLSILELLRQLQKDGAKIVTFGDPDTAIEGYRGGIAYLPLLFTRSPQEKGLGAERVTLEKSYRINDEIARVASQIQAAIHTAGGGTHRQAIQDAVAVSAKSDNNVNALAYTFVTERAQIAYIANEFKRLHLEQGVKYRDMAVITRSAAEHARLRRLFGEFQVNVAPEIATLPLREAPLVRDLIQLIALGIEYESEQISVSIDEVLTGRLFSYPDSRIRRIIRELHGWELHQAGMRTGREILNDITLHPDNEIYAKIPELEKIAQILNIIKQSNERGESAQRILWSIWEQLDLAQELQAQALSSSENASSANDELDAVMQLFRFVQRISEREAETTTLARLLTLLEVQDLPEDSIAKSGDNLDQIALTTAVSTVAKTWKYVAVVNINDGNWPNLKLRNPLTRVPELSSLVIHSLIAGETVKARTLLSEVVDDELRMLLMAVTRASEKLYLSAVDSNESNPSAFFSLLTTSSEVDADTVEVLEEKKEKNLAAKFTGKIPVQHITAEIRAIQYENELGSLRQVVRYGSLQMQEEAKQLIASLQIRKNSVLGEKNNSLDWVDELSLTSEFQIPGKAVVNPSKVETYLKCPLHGFLQQIGARADDESAMHLETGSLIHAICEKFPNGGISEMIEMLDEIWSEYFPDLAAQKYADKRSAMIEMLKRYDEYAKQHIDALKYVEVPAKYIGNDFDVYARIDRIESSLSSPEHAKIIDFKTSKFIPSAVKVQDNAQLRVYQWLINNGCVVNPESGKKFAESIGATLCFVGRGNSAKEQTQNPLNEIQMAEVSAQIAEVAETVKGPYFLAAAESDLCNRGQNSCVFQTICPAYSGKRIFS</sequence>
<evidence type="ECO:0000256" key="3">
    <source>
        <dbReference type="ARBA" id="ARBA00022741"/>
    </source>
</evidence>
<gene>
    <name evidence="18" type="ORF">J2S36_000200</name>
</gene>
<dbReference type="InterPro" id="IPR011604">
    <property type="entry name" value="PDDEXK-like_dom_sf"/>
</dbReference>
<evidence type="ECO:0000256" key="1">
    <source>
        <dbReference type="ARBA" id="ARBA00009922"/>
    </source>
</evidence>
<dbReference type="Pfam" id="PF13361">
    <property type="entry name" value="UvrD_C"/>
    <property type="match status" value="1"/>
</dbReference>
<dbReference type="EC" id="5.6.2.4" evidence="13"/>
<evidence type="ECO:0000256" key="7">
    <source>
        <dbReference type="ARBA" id="ARBA00022839"/>
    </source>
</evidence>
<dbReference type="InterPro" id="IPR027417">
    <property type="entry name" value="P-loop_NTPase"/>
</dbReference>
<evidence type="ECO:0000256" key="9">
    <source>
        <dbReference type="ARBA" id="ARBA00023125"/>
    </source>
</evidence>
<keyword evidence="9" id="KW-0238">DNA-binding</keyword>
<keyword evidence="4" id="KW-0227">DNA damage</keyword>
<dbReference type="Gene3D" id="3.40.50.300">
    <property type="entry name" value="P-loop containing nucleotide triphosphate hydrolases"/>
    <property type="match status" value="2"/>
</dbReference>
<evidence type="ECO:0000256" key="13">
    <source>
        <dbReference type="ARBA" id="ARBA00034808"/>
    </source>
</evidence>
<proteinExistence type="inferred from homology"/>
<dbReference type="InterPro" id="IPR013986">
    <property type="entry name" value="DExx_box_DNA_helicase_dom_sf"/>
</dbReference>
<dbReference type="Gene3D" id="1.10.10.160">
    <property type="match status" value="1"/>
</dbReference>
<keyword evidence="6 15" id="KW-0347">Helicase</keyword>
<evidence type="ECO:0000256" key="14">
    <source>
        <dbReference type="ARBA" id="ARBA00048988"/>
    </source>
</evidence>
<evidence type="ECO:0000256" key="5">
    <source>
        <dbReference type="ARBA" id="ARBA00022801"/>
    </source>
</evidence>
<dbReference type="PANTHER" id="PTHR11070:SF59">
    <property type="entry name" value="DNA 3'-5' HELICASE"/>
    <property type="match status" value="1"/>
</dbReference>
<evidence type="ECO:0000259" key="16">
    <source>
        <dbReference type="PROSITE" id="PS51198"/>
    </source>
</evidence>
<dbReference type="Proteomes" id="UP001266099">
    <property type="component" value="Unassembled WGS sequence"/>
</dbReference>
<evidence type="ECO:0000256" key="6">
    <source>
        <dbReference type="ARBA" id="ARBA00022806"/>
    </source>
</evidence>
<feature type="domain" description="UvrD-like helicase ATP-binding" evidence="16">
    <location>
        <begin position="1"/>
        <end position="303"/>
    </location>
</feature>
<evidence type="ECO:0000259" key="17">
    <source>
        <dbReference type="PROSITE" id="PS51217"/>
    </source>
</evidence>